<gene>
    <name evidence="2" type="ORF">LVJ94_42240</name>
</gene>
<dbReference type="Proteomes" id="UP001374803">
    <property type="component" value="Chromosome"/>
</dbReference>
<dbReference type="EMBL" id="CP089983">
    <property type="protein sequence ID" value="WXB03512.1"/>
    <property type="molecule type" value="Genomic_DNA"/>
</dbReference>
<proteinExistence type="predicted"/>
<evidence type="ECO:0000313" key="2">
    <source>
        <dbReference type="EMBL" id="WXB03512.1"/>
    </source>
</evidence>
<evidence type="ECO:0000313" key="3">
    <source>
        <dbReference type="Proteomes" id="UP001374803"/>
    </source>
</evidence>
<dbReference type="RefSeq" id="WP_394833142.1">
    <property type="nucleotide sequence ID" value="NZ_CP089929.1"/>
</dbReference>
<reference evidence="2" key="1">
    <citation type="submission" date="2021-12" db="EMBL/GenBank/DDBJ databases">
        <title>Discovery of the Pendulisporaceae a myxobacterial family with distinct sporulation behavior and unique specialized metabolism.</title>
        <authorList>
            <person name="Garcia R."/>
            <person name="Popoff A."/>
            <person name="Bader C.D."/>
            <person name="Loehr J."/>
            <person name="Walesch S."/>
            <person name="Walt C."/>
            <person name="Boldt J."/>
            <person name="Bunk B."/>
            <person name="Haeckl F.J.F.P.J."/>
            <person name="Gunesch A.P."/>
            <person name="Birkelbach J."/>
            <person name="Nuebel U."/>
            <person name="Pietschmann T."/>
            <person name="Bach T."/>
            <person name="Mueller R."/>
        </authorList>
    </citation>
    <scope>NUCLEOTIDE SEQUENCE</scope>
    <source>
        <strain evidence="2">MSr11367</strain>
    </source>
</reference>
<keyword evidence="3" id="KW-1185">Reference proteome</keyword>
<sequence length="161" mass="17572">MNAPARKTGPLATVKAKFGDKEKLVAAVKEFTTDDLWVSRTNKDKGLDHVSNAKLLRLHATFSAVKEQFGSRAKLIDAILELEKRTKDEGYKTRLSAYPVPRLYDLFRSTKKRTQPKTKATTAEKKAAAAKKPAAAPKKAAPKKAAAKSPAAKKAAAKKKK</sequence>
<organism evidence="2 3">
    <name type="scientific">Pendulispora rubella</name>
    <dbReference type="NCBI Taxonomy" id="2741070"/>
    <lineage>
        <taxon>Bacteria</taxon>
        <taxon>Pseudomonadati</taxon>
        <taxon>Myxococcota</taxon>
        <taxon>Myxococcia</taxon>
        <taxon>Myxococcales</taxon>
        <taxon>Sorangiineae</taxon>
        <taxon>Pendulisporaceae</taxon>
        <taxon>Pendulispora</taxon>
    </lineage>
</organism>
<feature type="compositionally biased region" description="Low complexity" evidence="1">
    <location>
        <begin position="130"/>
        <end position="139"/>
    </location>
</feature>
<accession>A0ABZ2KYD2</accession>
<protein>
    <submittedName>
        <fullName evidence="2">Uncharacterized protein</fullName>
    </submittedName>
</protein>
<feature type="region of interest" description="Disordered" evidence="1">
    <location>
        <begin position="107"/>
        <end position="161"/>
    </location>
</feature>
<name>A0ABZ2KYD2_9BACT</name>
<evidence type="ECO:0000256" key="1">
    <source>
        <dbReference type="SAM" id="MobiDB-lite"/>
    </source>
</evidence>